<keyword evidence="7" id="KW-0227">DNA damage</keyword>
<protein>
    <recommendedName>
        <fullName evidence="4">Type-4 uracil-DNA glycosylase</fullName>
        <ecNumber evidence="3">3.2.2.27</ecNumber>
    </recommendedName>
</protein>
<dbReference type="InterPro" id="IPR036895">
    <property type="entry name" value="Uracil-DNA_glycosylase-like_sf"/>
</dbReference>
<comment type="catalytic activity">
    <reaction evidence="1">
        <text>Hydrolyzes single-stranded DNA or mismatched double-stranded DNA and polynucleotides, releasing free uracil.</text>
        <dbReference type="EC" id="3.2.2.27"/>
    </reaction>
</comment>
<dbReference type="AlphaFoldDB" id="A0A1G2I149"/>
<dbReference type="GO" id="GO:0006281">
    <property type="term" value="P:DNA repair"/>
    <property type="evidence" value="ECO:0007669"/>
    <property type="project" value="UniProtKB-KW"/>
</dbReference>
<dbReference type="SMART" id="SM00987">
    <property type="entry name" value="UreE_C"/>
    <property type="match status" value="1"/>
</dbReference>
<proteinExistence type="inferred from homology"/>
<evidence type="ECO:0000256" key="6">
    <source>
        <dbReference type="ARBA" id="ARBA00022723"/>
    </source>
</evidence>
<comment type="caution">
    <text evidence="13">The sequence shown here is derived from an EMBL/GenBank/DDBJ whole genome shotgun (WGS) entry which is preliminary data.</text>
</comment>
<dbReference type="EC" id="3.2.2.27" evidence="3"/>
<dbReference type="Proteomes" id="UP000176421">
    <property type="component" value="Unassembled WGS sequence"/>
</dbReference>
<dbReference type="GO" id="GO:0046872">
    <property type="term" value="F:metal ion binding"/>
    <property type="evidence" value="ECO:0007669"/>
    <property type="project" value="UniProtKB-KW"/>
</dbReference>
<keyword evidence="6" id="KW-0479">Metal-binding</keyword>
<keyword evidence="8" id="KW-0378">Hydrolase</keyword>
<dbReference type="InterPro" id="IPR005273">
    <property type="entry name" value="Ura-DNA_glyco_family4"/>
</dbReference>
<keyword evidence="9" id="KW-0408">Iron</keyword>
<dbReference type="CDD" id="cd10030">
    <property type="entry name" value="UDG-F4_TTUDGA_SPO1dp_like"/>
    <property type="match status" value="1"/>
</dbReference>
<accession>A0A1G2I149</accession>
<dbReference type="PANTHER" id="PTHR33693">
    <property type="entry name" value="TYPE-5 URACIL-DNA GLYCOSYLASE"/>
    <property type="match status" value="1"/>
</dbReference>
<dbReference type="InterPro" id="IPR005122">
    <property type="entry name" value="Uracil-DNA_glycosylase-like"/>
</dbReference>
<keyword evidence="11" id="KW-0234">DNA repair</keyword>
<dbReference type="STRING" id="1802206.A3D35_02210"/>
<evidence type="ECO:0000256" key="8">
    <source>
        <dbReference type="ARBA" id="ARBA00022801"/>
    </source>
</evidence>
<evidence type="ECO:0000256" key="3">
    <source>
        <dbReference type="ARBA" id="ARBA00012030"/>
    </source>
</evidence>
<dbReference type="Gene3D" id="3.40.470.10">
    <property type="entry name" value="Uracil-DNA glycosylase-like domain"/>
    <property type="match status" value="1"/>
</dbReference>
<reference evidence="13 14" key="1">
    <citation type="journal article" date="2016" name="Nat. Commun.">
        <title>Thousands of microbial genomes shed light on interconnected biogeochemical processes in an aquifer system.</title>
        <authorList>
            <person name="Anantharaman K."/>
            <person name="Brown C.T."/>
            <person name="Hug L.A."/>
            <person name="Sharon I."/>
            <person name="Castelle C.J."/>
            <person name="Probst A.J."/>
            <person name="Thomas B.C."/>
            <person name="Singh A."/>
            <person name="Wilkins M.J."/>
            <person name="Karaoz U."/>
            <person name="Brodie E.L."/>
            <person name="Williams K.H."/>
            <person name="Hubbard S.S."/>
            <person name="Banfield J.F."/>
        </authorList>
    </citation>
    <scope>NUCLEOTIDE SEQUENCE [LARGE SCALE GENOMIC DNA]</scope>
</reference>
<dbReference type="EMBL" id="MHOS01000021">
    <property type="protein sequence ID" value="OGZ68534.1"/>
    <property type="molecule type" value="Genomic_DNA"/>
</dbReference>
<dbReference type="PANTHER" id="PTHR33693:SF1">
    <property type="entry name" value="TYPE-4 URACIL-DNA GLYCOSYLASE"/>
    <property type="match status" value="1"/>
</dbReference>
<keyword evidence="5" id="KW-0004">4Fe-4S</keyword>
<name>A0A1G2I149_9BACT</name>
<evidence type="ECO:0000256" key="10">
    <source>
        <dbReference type="ARBA" id="ARBA00023014"/>
    </source>
</evidence>
<comment type="similarity">
    <text evidence="2">Belongs to the uracil-DNA glycosylase (UDG) superfamily. Type 4 (UDGa) family.</text>
</comment>
<sequence>MANKEDLLKQIKEEVVNLKESPLYAERIQNNVFPVIGEGSNDAKIMFVGEAPGKNEAATGRPFCGASGKVLTQLIESIGLTREDVYITNIVKDRPTDNRDPLPEEIKMYAPFLDRQINAIQPKAIATLGRYSMAYIMEKFSLQSELNSISKIHGKAFDADAKYGKIKIVALYHPAVALYQNSLKQQMFEDFKIIKSFI</sequence>
<evidence type="ECO:0000256" key="9">
    <source>
        <dbReference type="ARBA" id="ARBA00023004"/>
    </source>
</evidence>
<evidence type="ECO:0000256" key="2">
    <source>
        <dbReference type="ARBA" id="ARBA00006521"/>
    </source>
</evidence>
<gene>
    <name evidence="13" type="ORF">A3D35_02210</name>
</gene>
<dbReference type="InterPro" id="IPR051536">
    <property type="entry name" value="UDG_Type-4/5"/>
</dbReference>
<feature type="domain" description="Uracil-DNA glycosylase-like" evidence="12">
    <location>
        <begin position="36"/>
        <end position="192"/>
    </location>
</feature>
<evidence type="ECO:0000256" key="11">
    <source>
        <dbReference type="ARBA" id="ARBA00023204"/>
    </source>
</evidence>
<evidence type="ECO:0000313" key="13">
    <source>
        <dbReference type="EMBL" id="OGZ68534.1"/>
    </source>
</evidence>
<dbReference type="GO" id="GO:0051539">
    <property type="term" value="F:4 iron, 4 sulfur cluster binding"/>
    <property type="evidence" value="ECO:0007669"/>
    <property type="project" value="UniProtKB-KW"/>
</dbReference>
<organism evidence="13 14">
    <name type="scientific">Candidatus Staskawiczbacteria bacterium RIFCSPHIGHO2_02_FULL_34_9</name>
    <dbReference type="NCBI Taxonomy" id="1802206"/>
    <lineage>
        <taxon>Bacteria</taxon>
        <taxon>Candidatus Staskawicziibacteriota</taxon>
    </lineage>
</organism>
<dbReference type="SUPFAM" id="SSF52141">
    <property type="entry name" value="Uracil-DNA glycosylase-like"/>
    <property type="match status" value="1"/>
</dbReference>
<evidence type="ECO:0000256" key="4">
    <source>
        <dbReference type="ARBA" id="ARBA00019403"/>
    </source>
</evidence>
<evidence type="ECO:0000313" key="14">
    <source>
        <dbReference type="Proteomes" id="UP000176421"/>
    </source>
</evidence>
<evidence type="ECO:0000256" key="1">
    <source>
        <dbReference type="ARBA" id="ARBA00001400"/>
    </source>
</evidence>
<keyword evidence="10" id="KW-0411">Iron-sulfur</keyword>
<dbReference type="Pfam" id="PF03167">
    <property type="entry name" value="UDG"/>
    <property type="match status" value="1"/>
</dbReference>
<evidence type="ECO:0000256" key="5">
    <source>
        <dbReference type="ARBA" id="ARBA00022485"/>
    </source>
</evidence>
<evidence type="ECO:0000256" key="7">
    <source>
        <dbReference type="ARBA" id="ARBA00022763"/>
    </source>
</evidence>
<dbReference type="SMART" id="SM00986">
    <property type="entry name" value="UDG"/>
    <property type="match status" value="1"/>
</dbReference>
<dbReference type="NCBIfam" id="TIGR00758">
    <property type="entry name" value="UDG_fam4"/>
    <property type="match status" value="1"/>
</dbReference>
<evidence type="ECO:0000259" key="12">
    <source>
        <dbReference type="SMART" id="SM00986"/>
    </source>
</evidence>
<dbReference type="GO" id="GO:0004844">
    <property type="term" value="F:uracil DNA N-glycosylase activity"/>
    <property type="evidence" value="ECO:0007669"/>
    <property type="project" value="UniProtKB-EC"/>
</dbReference>